<dbReference type="Gene3D" id="3.40.50.720">
    <property type="entry name" value="NAD(P)-binding Rossmann-like Domain"/>
    <property type="match status" value="2"/>
</dbReference>
<sequence length="651" mass="71727">MSIKTPPYIASSPDLMFLESSGDKGERVLEGTGPRSVIIDTWPNTYTFTKAIAESIIRKTAGDLPIAIVRPSQDTLGIIDTWPNTYTFTKAIAESIIRKTAGDLPIAIVRPSQDTLGLDRGLSETMTTPTTFESAPEQNLARWTDLAHEECRSGPRNRAQRNRLRNRPRSSPMVIHPLNKLPLSNDTTPHCIEDLNRSLQCKIKFAHPLDWSMKKNSDPCLEVIENHCSMEMDNVRVKAIYEISRNTPLSPIRSFNCSPVNREHVAQSSCENLLDLPPFLLVEEVGAPQVSLLDRGTVLVPRRHGLDSEPRKKDSIKCIPELGRARRFIQSLDTPCGVTCSQPTLRLVIAGLVEENGLPWTATLGSRQLALTTLIWVTYHLLHLIWCGYDSLTSTLLSYQLQCLSTRGIKAVPSVDSAPGTTLVQPCSLIPSILPTCRGACWTAAFEVWVLLTVVHASFLPAALLVYSWYRGGTLRSYHTWCYPGTHHLGTPLLAHSLDRACTPRSLLDRIRLECMGLEAGHLPCLQSLRPDIEGIISIFGSRQTVVPTLKEPVCGWIDNVYGPNGAGIGTFAGLIRTGVTHTETKLNVIPVDMVANCIIASALGANTSKQVRGPIHGCGESNGSNLMVVIEVRHPVYGIRRPKLHGRRVL</sequence>
<feature type="region of interest" description="Disordered" evidence="2">
    <location>
        <begin position="152"/>
        <end position="180"/>
    </location>
</feature>
<keyword evidence="1" id="KW-0560">Oxidoreductase</keyword>
<evidence type="ECO:0000256" key="2">
    <source>
        <dbReference type="SAM" id="MobiDB-lite"/>
    </source>
</evidence>
<keyword evidence="1" id="KW-0521">NADP</keyword>
<dbReference type="EC" id="1.2.1.84" evidence="1"/>
<proteinExistence type="inferred from homology"/>
<dbReference type="Pfam" id="PF07993">
    <property type="entry name" value="NAD_binding_4"/>
    <property type="match status" value="2"/>
</dbReference>
<evidence type="ECO:0000256" key="1">
    <source>
        <dbReference type="RuleBase" id="RU363097"/>
    </source>
</evidence>
<reference evidence="4" key="1">
    <citation type="submission" date="2020-11" db="EMBL/GenBank/DDBJ databases">
        <authorList>
            <person name="Tran Van P."/>
        </authorList>
    </citation>
    <scope>NUCLEOTIDE SEQUENCE</scope>
</reference>
<keyword evidence="1" id="KW-0443">Lipid metabolism</keyword>
<dbReference type="PANTHER" id="PTHR11011:SF45">
    <property type="entry name" value="FATTY ACYL-COA REDUCTASE CG8306-RELATED"/>
    <property type="match status" value="1"/>
</dbReference>
<evidence type="ECO:0000313" key="4">
    <source>
        <dbReference type="EMBL" id="CAD7433086.1"/>
    </source>
</evidence>
<keyword evidence="1" id="KW-0472">Membrane</keyword>
<keyword evidence="1" id="KW-0444">Lipid biosynthesis</keyword>
<comment type="similarity">
    <text evidence="1">Belongs to the fatty acyl-CoA reductase family.</text>
</comment>
<dbReference type="PANTHER" id="PTHR11011">
    <property type="entry name" value="MALE STERILITY PROTEIN 2-RELATED"/>
    <property type="match status" value="1"/>
</dbReference>
<dbReference type="GO" id="GO:0080019">
    <property type="term" value="F:alcohol-forming very long-chain fatty acyl-CoA reductase activity"/>
    <property type="evidence" value="ECO:0007669"/>
    <property type="project" value="InterPro"/>
</dbReference>
<protein>
    <recommendedName>
        <fullName evidence="1">Fatty acyl-CoA reductase</fullName>
        <ecNumber evidence="1">1.2.1.84</ecNumber>
    </recommendedName>
</protein>
<evidence type="ECO:0000259" key="3">
    <source>
        <dbReference type="Pfam" id="PF07993"/>
    </source>
</evidence>
<dbReference type="EMBL" id="OB796122">
    <property type="protein sequence ID" value="CAD7433086.1"/>
    <property type="molecule type" value="Genomic_DNA"/>
</dbReference>
<feature type="transmembrane region" description="Helical" evidence="1">
    <location>
        <begin position="448"/>
        <end position="470"/>
    </location>
</feature>
<gene>
    <name evidence="4" type="ORF">TMSB3V08_LOCUS9775</name>
</gene>
<keyword evidence="1" id="KW-1133">Transmembrane helix</keyword>
<dbReference type="GO" id="GO:0005777">
    <property type="term" value="C:peroxisome"/>
    <property type="evidence" value="ECO:0007669"/>
    <property type="project" value="TreeGrafter"/>
</dbReference>
<comment type="catalytic activity">
    <reaction evidence="1">
        <text>a long-chain fatty acyl-CoA + 2 NADPH + 2 H(+) = a long-chain primary fatty alcohol + 2 NADP(+) + CoA</text>
        <dbReference type="Rhea" id="RHEA:52716"/>
        <dbReference type="ChEBI" id="CHEBI:15378"/>
        <dbReference type="ChEBI" id="CHEBI:57287"/>
        <dbReference type="ChEBI" id="CHEBI:57783"/>
        <dbReference type="ChEBI" id="CHEBI:58349"/>
        <dbReference type="ChEBI" id="CHEBI:77396"/>
        <dbReference type="ChEBI" id="CHEBI:83139"/>
        <dbReference type="EC" id="1.2.1.84"/>
    </reaction>
</comment>
<dbReference type="AlphaFoldDB" id="A0A7R9HSF6"/>
<accession>A0A7R9HSF6</accession>
<dbReference type="InterPro" id="IPR013120">
    <property type="entry name" value="FAR_NAD-bd"/>
</dbReference>
<organism evidence="4">
    <name type="scientific">Timema monikensis</name>
    <dbReference type="NCBI Taxonomy" id="170555"/>
    <lineage>
        <taxon>Eukaryota</taxon>
        <taxon>Metazoa</taxon>
        <taxon>Ecdysozoa</taxon>
        <taxon>Arthropoda</taxon>
        <taxon>Hexapoda</taxon>
        <taxon>Insecta</taxon>
        <taxon>Pterygota</taxon>
        <taxon>Neoptera</taxon>
        <taxon>Polyneoptera</taxon>
        <taxon>Phasmatodea</taxon>
        <taxon>Timematodea</taxon>
        <taxon>Timematoidea</taxon>
        <taxon>Timematidae</taxon>
        <taxon>Timema</taxon>
    </lineage>
</organism>
<feature type="domain" description="Thioester reductase (TE)" evidence="3">
    <location>
        <begin position="39"/>
        <end position="72"/>
    </location>
</feature>
<dbReference type="InterPro" id="IPR026055">
    <property type="entry name" value="FAR"/>
</dbReference>
<feature type="domain" description="Thioester reductase (TE)" evidence="3">
    <location>
        <begin position="74"/>
        <end position="113"/>
    </location>
</feature>
<name>A0A7R9HSF6_9NEOP</name>
<dbReference type="GO" id="GO:0102965">
    <property type="term" value="F:alcohol-forming long-chain fatty acyl-CoA reductase activity"/>
    <property type="evidence" value="ECO:0007669"/>
    <property type="project" value="UniProtKB-EC"/>
</dbReference>
<feature type="compositionally biased region" description="Basic residues" evidence="2">
    <location>
        <begin position="158"/>
        <end position="168"/>
    </location>
</feature>
<dbReference type="GO" id="GO:0035336">
    <property type="term" value="P:long-chain fatty-acyl-CoA metabolic process"/>
    <property type="evidence" value="ECO:0007669"/>
    <property type="project" value="TreeGrafter"/>
</dbReference>
<keyword evidence="1" id="KW-0812">Transmembrane</keyword>
<comment type="function">
    <text evidence="1">Catalyzes the reduction of fatty acyl-CoA to fatty alcohols.</text>
</comment>